<feature type="transmembrane region" description="Helical" evidence="7">
    <location>
        <begin position="109"/>
        <end position="127"/>
    </location>
</feature>
<keyword evidence="10" id="KW-1185">Reference proteome</keyword>
<evidence type="ECO:0000256" key="5">
    <source>
        <dbReference type="ARBA" id="ARBA00022989"/>
    </source>
</evidence>
<dbReference type="GO" id="GO:0071916">
    <property type="term" value="F:dipeptide transmembrane transporter activity"/>
    <property type="evidence" value="ECO:0007669"/>
    <property type="project" value="TreeGrafter"/>
</dbReference>
<feature type="transmembrane region" description="Helical" evidence="7">
    <location>
        <begin position="285"/>
        <end position="307"/>
    </location>
</feature>
<evidence type="ECO:0000256" key="3">
    <source>
        <dbReference type="ARBA" id="ARBA00022475"/>
    </source>
</evidence>
<dbReference type="Proteomes" id="UP000295447">
    <property type="component" value="Unassembled WGS sequence"/>
</dbReference>
<keyword evidence="5 7" id="KW-1133">Transmembrane helix</keyword>
<dbReference type="RefSeq" id="WP_134119384.1">
    <property type="nucleotide sequence ID" value="NZ_SODF01000001.1"/>
</dbReference>
<feature type="transmembrane region" description="Helical" evidence="7">
    <location>
        <begin position="139"/>
        <end position="160"/>
    </location>
</feature>
<dbReference type="PANTHER" id="PTHR43163">
    <property type="entry name" value="DIPEPTIDE TRANSPORT SYSTEM PERMEASE PROTEIN DPPB-RELATED"/>
    <property type="match status" value="1"/>
</dbReference>
<dbReference type="InterPro" id="IPR000515">
    <property type="entry name" value="MetI-like"/>
</dbReference>
<dbReference type="AlphaFoldDB" id="A0A4R8A1V5"/>
<feature type="transmembrane region" description="Helical" evidence="7">
    <location>
        <begin position="12"/>
        <end position="32"/>
    </location>
</feature>
<sequence length="318" mass="33385">MALLTYVAQRLLHAVVVLWAAYTLTMLALFVLPSDPVTTMLLGGANSDMTVDRVQLETLRHELGFDQPLGRQYLTLLGRAVRGDFGESVQTGQPVSALLWNGLVPTAELATAALLIAVIAGSAVALISTSTRIRPLGGLLQSATAVGVSIPSFWLGLTLIELLSFRWRLLPAVGGRGLSGLILPAITLGIPAGSVIAQVFGRSLRSVLAEPFIVTAEAKGAGRVRIQLRHALRNAALPPLTLAGMIVGSLLGGAVVVETVFARNGLGRIAVDAVTNQDLPVVEGLVLLSAAVYVTTSLLVDLAYPLLDPRIIGTRGMR</sequence>
<comment type="subcellular location">
    <subcellularLocation>
        <location evidence="1 7">Cell membrane</location>
        <topology evidence="1 7">Multi-pass membrane protein</topology>
    </subcellularLocation>
</comment>
<evidence type="ECO:0000256" key="7">
    <source>
        <dbReference type="RuleBase" id="RU363032"/>
    </source>
</evidence>
<dbReference type="GO" id="GO:0005886">
    <property type="term" value="C:plasma membrane"/>
    <property type="evidence" value="ECO:0007669"/>
    <property type="project" value="UniProtKB-SubCell"/>
</dbReference>
<name>A0A4R8A1V5_9ACTN</name>
<feature type="transmembrane region" description="Helical" evidence="7">
    <location>
        <begin position="180"/>
        <end position="200"/>
    </location>
</feature>
<proteinExistence type="inferred from homology"/>
<keyword evidence="4 7" id="KW-0812">Transmembrane</keyword>
<dbReference type="Pfam" id="PF00528">
    <property type="entry name" value="BPD_transp_1"/>
    <property type="match status" value="1"/>
</dbReference>
<evidence type="ECO:0000313" key="10">
    <source>
        <dbReference type="Proteomes" id="UP000295447"/>
    </source>
</evidence>
<dbReference type="Pfam" id="PF19300">
    <property type="entry name" value="BPD_transp_1_N"/>
    <property type="match status" value="1"/>
</dbReference>
<protein>
    <submittedName>
        <fullName evidence="9">Peptide/nickel transport system permease protein</fullName>
    </submittedName>
</protein>
<comment type="caution">
    <text evidence="9">The sequence shown here is derived from an EMBL/GenBank/DDBJ whole genome shotgun (WGS) entry which is preliminary data.</text>
</comment>
<accession>A0A4R8A1V5</accession>
<comment type="similarity">
    <text evidence="7">Belongs to the binding-protein-dependent transport system permease family.</text>
</comment>
<dbReference type="InterPro" id="IPR045621">
    <property type="entry name" value="BPD_transp_1_N"/>
</dbReference>
<organism evidence="9 10">
    <name type="scientific">Kribbella kalugense</name>
    <dbReference type="NCBI Taxonomy" id="2512221"/>
    <lineage>
        <taxon>Bacteria</taxon>
        <taxon>Bacillati</taxon>
        <taxon>Actinomycetota</taxon>
        <taxon>Actinomycetes</taxon>
        <taxon>Propionibacteriales</taxon>
        <taxon>Kribbellaceae</taxon>
        <taxon>Kribbella</taxon>
    </lineage>
</organism>
<evidence type="ECO:0000259" key="8">
    <source>
        <dbReference type="PROSITE" id="PS50928"/>
    </source>
</evidence>
<dbReference type="Gene3D" id="1.10.3720.10">
    <property type="entry name" value="MetI-like"/>
    <property type="match status" value="1"/>
</dbReference>
<evidence type="ECO:0000313" key="9">
    <source>
        <dbReference type="EMBL" id="TDW24186.1"/>
    </source>
</evidence>
<feature type="domain" description="ABC transmembrane type-1" evidence="8">
    <location>
        <begin position="103"/>
        <end position="304"/>
    </location>
</feature>
<dbReference type="EMBL" id="SODF01000001">
    <property type="protein sequence ID" value="TDW24186.1"/>
    <property type="molecule type" value="Genomic_DNA"/>
</dbReference>
<reference evidence="9 10" key="1">
    <citation type="submission" date="2019-03" db="EMBL/GenBank/DDBJ databases">
        <title>Genomic Encyclopedia of Type Strains, Phase III (KMG-III): the genomes of soil and plant-associated and newly described type strains.</title>
        <authorList>
            <person name="Whitman W."/>
        </authorList>
    </citation>
    <scope>NUCLEOTIDE SEQUENCE [LARGE SCALE GENOMIC DNA]</scope>
    <source>
        <strain evidence="9 10">VKM Ac-2570</strain>
    </source>
</reference>
<evidence type="ECO:0000256" key="6">
    <source>
        <dbReference type="ARBA" id="ARBA00023136"/>
    </source>
</evidence>
<dbReference type="SUPFAM" id="SSF161098">
    <property type="entry name" value="MetI-like"/>
    <property type="match status" value="1"/>
</dbReference>
<evidence type="ECO:0000256" key="4">
    <source>
        <dbReference type="ARBA" id="ARBA00022692"/>
    </source>
</evidence>
<gene>
    <name evidence="9" type="ORF">EV650_3054</name>
</gene>
<evidence type="ECO:0000256" key="2">
    <source>
        <dbReference type="ARBA" id="ARBA00022448"/>
    </source>
</evidence>
<keyword evidence="2 7" id="KW-0813">Transport</keyword>
<dbReference type="CDD" id="cd06261">
    <property type="entry name" value="TM_PBP2"/>
    <property type="match status" value="1"/>
</dbReference>
<dbReference type="PANTHER" id="PTHR43163:SF6">
    <property type="entry name" value="DIPEPTIDE TRANSPORT SYSTEM PERMEASE PROTEIN DPPB-RELATED"/>
    <property type="match status" value="1"/>
</dbReference>
<feature type="transmembrane region" description="Helical" evidence="7">
    <location>
        <begin position="235"/>
        <end position="257"/>
    </location>
</feature>
<evidence type="ECO:0000256" key="1">
    <source>
        <dbReference type="ARBA" id="ARBA00004651"/>
    </source>
</evidence>
<dbReference type="PROSITE" id="PS50928">
    <property type="entry name" value="ABC_TM1"/>
    <property type="match status" value="1"/>
</dbReference>
<keyword evidence="6 7" id="KW-0472">Membrane</keyword>
<dbReference type="OrthoDB" id="147688at2"/>
<keyword evidence="3" id="KW-1003">Cell membrane</keyword>
<dbReference type="InterPro" id="IPR035906">
    <property type="entry name" value="MetI-like_sf"/>
</dbReference>